<accession>A0ACB6UYL9</accession>
<proteinExistence type="predicted"/>
<gene>
    <name evidence="1" type="ORF">D0Z00_004366</name>
</gene>
<evidence type="ECO:0000313" key="1">
    <source>
        <dbReference type="EMBL" id="KAF5092865.1"/>
    </source>
</evidence>
<sequence>MSVDLISPYALSIESLNLSDDELKTYPRWYTDLIIRKQTPSLTINDVFSYMKNFGIKQPERAVILSAFVPNIMDAPPQIFYACLRLASHLQQGQQITAGLAFHQAPVPRLISIISKTLKQDPILIEKPKAPAEPSDSNPFRRERSNTAGNSQKPKMDITSFTAFLMTGSVPQDASDNDEPQYLPPKSRNSKRVTFDTSPPQVAEAAARSMEELLRQQRSMPQLVPANRQMPMAPSFPQGNYNVGGVFNVKPLVPQDTGTDPVDDVNIETDTFKNVNIDSVLHNGVSNLPPPIPQHRGSVFVEDNHTPSPPPQSYPSYQQQHQFGSGSAEQSHQPPPLPPKVREPEQFKPLAPSHTGPVSLPALVPTPTGPVMSNNGNHNNNNNNNGNNHGMNGFTPAHDIDMGLHWEDCDTLLTNAVAANSGPLRDFEDTDMSLIYQHAPPTLPSQQQQQQNPQHQEHFASESPSSFSSQATNMQNSPAFTSPPMADVQVKQEPYQADGLSQSNYLFSNMQPPHHEVPNLSPPTAQSLSTTTTQPSGSKRRKAGSTRGNEFKSNESDEGQSNDLTNNSNEDEDLMIKRKAQNRAAQRAFRERKEQRVRELEQKLGESEKEKLRLASENERLKKENTVISTENQVLMATTTSGGDRFGGVPPAPLKANFPVHKFSNLLLAEHNKQHSPIIANDKPSFLVYEKTGRDTMLGAGAVWEQIMQEPDSEDIDVERVMMFLRGKEHCDGFGPVFRLNDVKQGISLARGKY</sequence>
<protein>
    <submittedName>
        <fullName evidence="1">Uncharacterized protein</fullName>
    </submittedName>
</protein>
<organism evidence="1 2">
    <name type="scientific">Geotrichum galactomycetum</name>
    <dbReference type="NCBI Taxonomy" id="27317"/>
    <lineage>
        <taxon>Eukaryota</taxon>
        <taxon>Fungi</taxon>
        <taxon>Dikarya</taxon>
        <taxon>Ascomycota</taxon>
        <taxon>Saccharomycotina</taxon>
        <taxon>Dipodascomycetes</taxon>
        <taxon>Dipodascales</taxon>
        <taxon>Dipodascaceae</taxon>
        <taxon>Geotrichum</taxon>
    </lineage>
</organism>
<name>A0ACB6UYL9_9ASCO</name>
<evidence type="ECO:0000313" key="2">
    <source>
        <dbReference type="Proteomes" id="UP000744676"/>
    </source>
</evidence>
<dbReference type="Proteomes" id="UP000744676">
    <property type="component" value="Unassembled WGS sequence"/>
</dbReference>
<keyword evidence="2" id="KW-1185">Reference proteome</keyword>
<reference evidence="1 2" key="1">
    <citation type="journal article" date="2020" name="Front. Microbiol.">
        <title>Phenotypic and Genetic Characterization of the Cheese Ripening Yeast Geotrichum candidum.</title>
        <authorList>
            <person name="Perkins V."/>
            <person name="Vignola S."/>
            <person name="Lessard M.H."/>
            <person name="Plante P.L."/>
            <person name="Corbeil J."/>
            <person name="Dugat-Bony E."/>
            <person name="Frenette M."/>
            <person name="Labrie S."/>
        </authorList>
    </citation>
    <scope>NUCLEOTIDE SEQUENCE [LARGE SCALE GENOMIC DNA]</scope>
    <source>
        <strain evidence="1 2">LMA-1147</strain>
    </source>
</reference>
<comment type="caution">
    <text evidence="1">The sequence shown here is derived from an EMBL/GenBank/DDBJ whole genome shotgun (WGS) entry which is preliminary data.</text>
</comment>
<dbReference type="EMBL" id="QVQA01000312">
    <property type="protein sequence ID" value="KAF5092865.1"/>
    <property type="molecule type" value="Genomic_DNA"/>
</dbReference>